<dbReference type="PROSITE" id="PS51257">
    <property type="entry name" value="PROKAR_LIPOPROTEIN"/>
    <property type="match status" value="1"/>
</dbReference>
<dbReference type="SUPFAM" id="SSF56601">
    <property type="entry name" value="beta-lactamase/transpeptidase-like"/>
    <property type="match status" value="1"/>
</dbReference>
<dbReference type="PANTHER" id="PTHR43283">
    <property type="entry name" value="BETA-LACTAMASE-RELATED"/>
    <property type="match status" value="1"/>
</dbReference>
<dbReference type="InterPro" id="IPR050789">
    <property type="entry name" value="Diverse_Enzym_Activities"/>
</dbReference>
<name>A0ABX1CQP1_9SPHN</name>
<dbReference type="Pfam" id="PF00144">
    <property type="entry name" value="Beta-lactamase"/>
    <property type="match status" value="1"/>
</dbReference>
<protein>
    <submittedName>
        <fullName evidence="2">Beta-lactamase family protein</fullName>
    </submittedName>
</protein>
<dbReference type="RefSeq" id="WP_168134169.1">
    <property type="nucleotide sequence ID" value="NZ_JAAVJH010000004.1"/>
</dbReference>
<sequence>MSEDRPGDDPTCRAVLGRIVLLATLLTACAPRTAEVRVAFDRNAVTKVEARGLADRRSGRRVTADDPVRIASISKLVVAMGVMRLVEAGRLDLDADVATALGWRLRHPGFPDVPVTLRLLLSHRSGLTDAADYAIPLGDTLRARLADPRAWDASHASGTFFRYTNLNFPVVASVIERATGERFDRAMARWVIDPLKLDACFNWAACAPDRAARAVVLYRDDGAVATDDLRGRPPACPVNAPPGSACDLSRYRPGENGALFSPQGGLRISMRDLATLGRVLLNDGDGFLSPASVAVLTTPVWTYDGTNGVTGEGGDGGFFCRYALAVQTLATARAGCRDDPVGDGRARVGHAGDAYGLRSGLWIDRAAGTGVAFFATAVADGARGRRSAFSPAEERLMRGARRASAR</sequence>
<reference evidence="2 3" key="1">
    <citation type="submission" date="2020-03" db="EMBL/GenBank/DDBJ databases">
        <authorList>
            <person name="Wang L."/>
            <person name="He N."/>
            <person name="Li Y."/>
            <person name="Fang Y."/>
            <person name="Zhang F."/>
        </authorList>
    </citation>
    <scope>NUCLEOTIDE SEQUENCE [LARGE SCALE GENOMIC DNA]</scope>
    <source>
        <strain evidence="2 3">36D10-4-7</strain>
    </source>
</reference>
<feature type="domain" description="Beta-lactamase-related" evidence="1">
    <location>
        <begin position="48"/>
        <end position="380"/>
    </location>
</feature>
<evidence type="ECO:0000313" key="3">
    <source>
        <dbReference type="Proteomes" id="UP000732399"/>
    </source>
</evidence>
<evidence type="ECO:0000259" key="1">
    <source>
        <dbReference type="Pfam" id="PF00144"/>
    </source>
</evidence>
<dbReference type="InterPro" id="IPR012338">
    <property type="entry name" value="Beta-lactam/transpept-like"/>
</dbReference>
<gene>
    <name evidence="2" type="ORF">HBH26_08585</name>
</gene>
<proteinExistence type="predicted"/>
<dbReference type="Proteomes" id="UP000732399">
    <property type="component" value="Unassembled WGS sequence"/>
</dbReference>
<dbReference type="Gene3D" id="3.40.710.10">
    <property type="entry name" value="DD-peptidase/beta-lactamase superfamily"/>
    <property type="match status" value="1"/>
</dbReference>
<organism evidence="2 3">
    <name type="scientific">Sphingomonas corticis</name>
    <dbReference type="NCBI Taxonomy" id="2722791"/>
    <lineage>
        <taxon>Bacteria</taxon>
        <taxon>Pseudomonadati</taxon>
        <taxon>Pseudomonadota</taxon>
        <taxon>Alphaproteobacteria</taxon>
        <taxon>Sphingomonadales</taxon>
        <taxon>Sphingomonadaceae</taxon>
        <taxon>Sphingomonas</taxon>
    </lineage>
</organism>
<accession>A0ABX1CQP1</accession>
<keyword evidence="3" id="KW-1185">Reference proteome</keyword>
<dbReference type="InterPro" id="IPR001466">
    <property type="entry name" value="Beta-lactam-related"/>
</dbReference>
<comment type="caution">
    <text evidence="2">The sequence shown here is derived from an EMBL/GenBank/DDBJ whole genome shotgun (WGS) entry which is preliminary data.</text>
</comment>
<dbReference type="EMBL" id="JAAVJH010000004">
    <property type="protein sequence ID" value="NJR78640.1"/>
    <property type="molecule type" value="Genomic_DNA"/>
</dbReference>
<evidence type="ECO:0000313" key="2">
    <source>
        <dbReference type="EMBL" id="NJR78640.1"/>
    </source>
</evidence>